<feature type="binding site" evidence="12">
    <location>
        <begin position="132"/>
        <end position="135"/>
    </location>
    <ligand>
        <name>GTP</name>
        <dbReference type="ChEBI" id="CHEBI:37565"/>
    </ligand>
</feature>
<dbReference type="NCBIfam" id="TIGR00231">
    <property type="entry name" value="small_GTP"/>
    <property type="match status" value="1"/>
</dbReference>
<dbReference type="InterPro" id="IPR009000">
    <property type="entry name" value="Transl_B-barrel_sf"/>
</dbReference>
<dbReference type="Gene3D" id="3.40.50.300">
    <property type="entry name" value="P-loop containing nucleotide triphosphate hydrolases"/>
    <property type="match status" value="1"/>
</dbReference>
<dbReference type="InterPro" id="IPR000795">
    <property type="entry name" value="T_Tr_GTP-bd_dom"/>
</dbReference>
<protein>
    <recommendedName>
        <fullName evidence="11 12">Elongation factor 4</fullName>
        <shortName evidence="12">EF-4</shortName>
        <ecNumber evidence="11 12">3.6.5.n1</ecNumber>
    </recommendedName>
    <alternativeName>
        <fullName evidence="12">Ribosomal back-translocase LepA</fullName>
    </alternativeName>
</protein>
<accession>A0A1F5PIE6</accession>
<evidence type="ECO:0000256" key="3">
    <source>
        <dbReference type="ARBA" id="ARBA00022741"/>
    </source>
</evidence>
<dbReference type="PRINTS" id="PR00315">
    <property type="entry name" value="ELONGATNFCT"/>
</dbReference>
<feature type="binding site" evidence="12">
    <location>
        <begin position="16"/>
        <end position="21"/>
    </location>
    <ligand>
        <name>GTP</name>
        <dbReference type="ChEBI" id="CHEBI:37565"/>
    </ligand>
</feature>
<dbReference type="Gene3D" id="3.30.70.870">
    <property type="entry name" value="Elongation Factor G (Translational Gtpase), domain 3"/>
    <property type="match status" value="1"/>
</dbReference>
<dbReference type="Pfam" id="PF00679">
    <property type="entry name" value="EFG_C"/>
    <property type="match status" value="1"/>
</dbReference>
<dbReference type="EMBL" id="MFEO01000017">
    <property type="protein sequence ID" value="OGE89723.1"/>
    <property type="molecule type" value="Genomic_DNA"/>
</dbReference>
<proteinExistence type="inferred from homology"/>
<dbReference type="GO" id="GO:0003924">
    <property type="term" value="F:GTPase activity"/>
    <property type="evidence" value="ECO:0007669"/>
    <property type="project" value="UniProtKB-UniRule"/>
</dbReference>
<dbReference type="GO" id="GO:0003746">
    <property type="term" value="F:translation elongation factor activity"/>
    <property type="evidence" value="ECO:0007669"/>
    <property type="project" value="UniProtKB-UniRule"/>
</dbReference>
<evidence type="ECO:0000256" key="6">
    <source>
        <dbReference type="ARBA" id="ARBA00023134"/>
    </source>
</evidence>
<evidence type="ECO:0000256" key="5">
    <source>
        <dbReference type="ARBA" id="ARBA00022917"/>
    </source>
</evidence>
<comment type="function">
    <text evidence="9 12">Required for accurate and efficient protein synthesis under certain stress conditions. May act as a fidelity factor of the translation reaction, by catalyzing a one-codon backward translocation of tRNAs on improperly translocated ribosomes. Back-translocation proceeds from a post-translocation (POST) complex to a pre-translocation (PRE) complex, thus giving elongation factor G a second chance to translocate the tRNAs correctly. Binds to ribosomes in a GTP-dependent manner.</text>
</comment>
<dbReference type="FunFam" id="3.30.70.240:FF:000007">
    <property type="entry name" value="Translation factor GUF1, mitochondrial"/>
    <property type="match status" value="1"/>
</dbReference>
<dbReference type="InterPro" id="IPR038363">
    <property type="entry name" value="LepA_C_sf"/>
</dbReference>
<evidence type="ECO:0000259" key="13">
    <source>
        <dbReference type="PROSITE" id="PS51722"/>
    </source>
</evidence>
<dbReference type="GO" id="GO:0005886">
    <property type="term" value="C:plasma membrane"/>
    <property type="evidence" value="ECO:0007669"/>
    <property type="project" value="UniProtKB-SubCell"/>
</dbReference>
<evidence type="ECO:0000313" key="14">
    <source>
        <dbReference type="EMBL" id="OGE89723.1"/>
    </source>
</evidence>
<keyword evidence="6 12" id="KW-0342">GTP-binding</keyword>
<sequence length="599" mass="66555">MDQKFIRNFCIIAHIDHGKSTLADRFLEMTGTVEKRLMHEQYLDTMELEQERGITIKLQPVRMTYRLQTTDYILNLIDTPGHVDFTYEVSRALAACEGAILLVDATQGIQAQTLANLHLAQAQGLKIIPAINKIDLPNAEVARVTGEIVRLLGFKEQEVLHISGKTGQGVSDLLGAVIERIPYPMGDGHAPARALVFDSTYDKHRGVVVFVRMVDGSISDREQIVLLGTQSKTHVLELGHFRPQFVKAASLSAGEVGYIATDFREVSKAKVGDTITTLNEGAEAPVKPLPGYREVKPMVYASFFPASGADYPKLRDAIGKLKLSDAALSFEPVTVPAIGTGFRCGFLGLLHLDIVQERFFREYGLDLVVTSPTVEYRVVLKSGQEAAIHSAAELPDPSHIESMAEPWVKIEIITPAQYLGSCMELLNARRGVQKNIEYGSESRVLITFEIPLANVIVDFYDKLKSGTSGYASMNYEFIDFRPSRLVKLDIMIAGERVEAFSNVVFEDDSMKIGRDILIKLKSLIPRHQFAIALQAVIGGKVIARETISAFRKDVTAGLYGGDDTRKKKVLEKQKKGKKRLRQFGRVSIPQETFIEVFKR</sequence>
<feature type="domain" description="Tr-type G" evidence="13">
    <location>
        <begin position="4"/>
        <end position="185"/>
    </location>
</feature>
<dbReference type="FunFam" id="3.40.50.300:FF:000078">
    <property type="entry name" value="Elongation factor 4"/>
    <property type="match status" value="1"/>
</dbReference>
<dbReference type="SUPFAM" id="SSF52540">
    <property type="entry name" value="P-loop containing nucleoside triphosphate hydrolases"/>
    <property type="match status" value="1"/>
</dbReference>
<evidence type="ECO:0000256" key="7">
    <source>
        <dbReference type="ARBA" id="ARBA00023136"/>
    </source>
</evidence>
<dbReference type="Pfam" id="PF00009">
    <property type="entry name" value="GTP_EFTU"/>
    <property type="match status" value="1"/>
</dbReference>
<dbReference type="CDD" id="cd16260">
    <property type="entry name" value="EF4_III"/>
    <property type="match status" value="1"/>
</dbReference>
<keyword evidence="14" id="KW-0251">Elongation factor</keyword>
<dbReference type="Gene3D" id="2.40.30.10">
    <property type="entry name" value="Translation factors"/>
    <property type="match status" value="1"/>
</dbReference>
<dbReference type="PROSITE" id="PS00301">
    <property type="entry name" value="G_TR_1"/>
    <property type="match status" value="1"/>
</dbReference>
<evidence type="ECO:0000256" key="1">
    <source>
        <dbReference type="ARBA" id="ARBA00005454"/>
    </source>
</evidence>
<dbReference type="InterPro" id="IPR013842">
    <property type="entry name" value="LepA_CTD"/>
</dbReference>
<dbReference type="GO" id="GO:0005525">
    <property type="term" value="F:GTP binding"/>
    <property type="evidence" value="ECO:0007669"/>
    <property type="project" value="UniProtKB-UniRule"/>
</dbReference>
<dbReference type="PROSITE" id="PS51722">
    <property type="entry name" value="G_TR_2"/>
    <property type="match status" value="1"/>
</dbReference>
<dbReference type="Pfam" id="PF06421">
    <property type="entry name" value="LepA_C"/>
    <property type="match status" value="1"/>
</dbReference>
<dbReference type="STRING" id="1817828.A2722_03475"/>
<dbReference type="FunFam" id="3.30.70.2570:FF:000001">
    <property type="entry name" value="Translation factor GUF1, mitochondrial"/>
    <property type="match status" value="1"/>
</dbReference>
<dbReference type="Gene3D" id="3.30.70.2570">
    <property type="entry name" value="Elongation factor 4, C-terminal domain"/>
    <property type="match status" value="1"/>
</dbReference>
<organism evidence="14 15">
    <name type="scientific">Candidatus Doudnabacteria bacterium RIFCSPHIGHO2_01_FULL_50_11</name>
    <dbReference type="NCBI Taxonomy" id="1817828"/>
    <lineage>
        <taxon>Bacteria</taxon>
        <taxon>Candidatus Doudnaibacteriota</taxon>
    </lineage>
</organism>
<dbReference type="PANTHER" id="PTHR43512:SF4">
    <property type="entry name" value="TRANSLATION FACTOR GUF1 HOMOLOG, CHLOROPLASTIC"/>
    <property type="match status" value="1"/>
</dbReference>
<dbReference type="InterPro" id="IPR031157">
    <property type="entry name" value="G_TR_CS"/>
</dbReference>
<dbReference type="InterPro" id="IPR005225">
    <property type="entry name" value="Small_GTP-bd"/>
</dbReference>
<dbReference type="Gene3D" id="3.30.70.240">
    <property type="match status" value="1"/>
</dbReference>
<dbReference type="InterPro" id="IPR035647">
    <property type="entry name" value="EFG_III/V"/>
</dbReference>
<keyword evidence="7 12" id="KW-0472">Membrane</keyword>
<evidence type="ECO:0000313" key="15">
    <source>
        <dbReference type="Proteomes" id="UP000178377"/>
    </source>
</evidence>
<dbReference type="GO" id="GO:0043022">
    <property type="term" value="F:ribosome binding"/>
    <property type="evidence" value="ECO:0007669"/>
    <property type="project" value="UniProtKB-UniRule"/>
</dbReference>
<dbReference type="InterPro" id="IPR027417">
    <property type="entry name" value="P-loop_NTPase"/>
</dbReference>
<keyword evidence="3 12" id="KW-0547">Nucleotide-binding</keyword>
<dbReference type="EC" id="3.6.5.n1" evidence="11 12"/>
<evidence type="ECO:0000256" key="11">
    <source>
        <dbReference type="ARBA" id="ARBA00066744"/>
    </source>
</evidence>
<dbReference type="SUPFAM" id="SSF54980">
    <property type="entry name" value="EF-G C-terminal domain-like"/>
    <property type="match status" value="2"/>
</dbReference>
<dbReference type="PANTHER" id="PTHR43512">
    <property type="entry name" value="TRANSLATION FACTOR GUF1-RELATED"/>
    <property type="match status" value="1"/>
</dbReference>
<comment type="catalytic activity">
    <reaction evidence="8 12">
        <text>GTP + H2O = GDP + phosphate + H(+)</text>
        <dbReference type="Rhea" id="RHEA:19669"/>
        <dbReference type="ChEBI" id="CHEBI:15377"/>
        <dbReference type="ChEBI" id="CHEBI:15378"/>
        <dbReference type="ChEBI" id="CHEBI:37565"/>
        <dbReference type="ChEBI" id="CHEBI:43474"/>
        <dbReference type="ChEBI" id="CHEBI:58189"/>
        <dbReference type="EC" id="3.6.5.n1"/>
    </reaction>
</comment>
<evidence type="ECO:0000256" key="8">
    <source>
        <dbReference type="ARBA" id="ARBA00050293"/>
    </source>
</evidence>
<evidence type="ECO:0000256" key="9">
    <source>
        <dbReference type="ARBA" id="ARBA00057626"/>
    </source>
</evidence>
<dbReference type="CDD" id="cd01890">
    <property type="entry name" value="LepA"/>
    <property type="match status" value="1"/>
</dbReference>
<keyword evidence="4 12" id="KW-0378">Hydrolase</keyword>
<dbReference type="GO" id="GO:0045727">
    <property type="term" value="P:positive regulation of translation"/>
    <property type="evidence" value="ECO:0007669"/>
    <property type="project" value="UniProtKB-UniRule"/>
</dbReference>
<evidence type="ECO:0000256" key="2">
    <source>
        <dbReference type="ARBA" id="ARBA00022475"/>
    </source>
</evidence>
<keyword evidence="5 12" id="KW-0648">Protein biosynthesis</keyword>
<dbReference type="InterPro" id="IPR000640">
    <property type="entry name" value="EFG_V-like"/>
</dbReference>
<dbReference type="AlphaFoldDB" id="A0A1F5PIE6"/>
<reference evidence="14 15" key="1">
    <citation type="journal article" date="2016" name="Nat. Commun.">
        <title>Thousands of microbial genomes shed light on interconnected biogeochemical processes in an aquifer system.</title>
        <authorList>
            <person name="Anantharaman K."/>
            <person name="Brown C.T."/>
            <person name="Hug L.A."/>
            <person name="Sharon I."/>
            <person name="Castelle C.J."/>
            <person name="Probst A.J."/>
            <person name="Thomas B.C."/>
            <person name="Singh A."/>
            <person name="Wilkins M.J."/>
            <person name="Karaoz U."/>
            <person name="Brodie E.L."/>
            <person name="Williams K.H."/>
            <person name="Hubbard S.S."/>
            <person name="Banfield J.F."/>
        </authorList>
    </citation>
    <scope>NUCLEOTIDE SEQUENCE [LARGE SCALE GENOMIC DNA]</scope>
</reference>
<comment type="subcellular location">
    <subcellularLocation>
        <location evidence="12">Cell membrane</location>
        <topology evidence="12">Peripheral membrane protein</topology>
        <orientation evidence="12">Cytoplasmic side</orientation>
    </subcellularLocation>
</comment>
<name>A0A1F5PIE6_9BACT</name>
<dbReference type="CDD" id="cd03709">
    <property type="entry name" value="lepA_C"/>
    <property type="match status" value="1"/>
</dbReference>
<dbReference type="NCBIfam" id="TIGR01393">
    <property type="entry name" value="lepA"/>
    <property type="match status" value="1"/>
</dbReference>
<gene>
    <name evidence="12" type="primary">lepA</name>
    <name evidence="14" type="ORF">A2722_03475</name>
</gene>
<dbReference type="InterPro" id="IPR035654">
    <property type="entry name" value="LepA_IV"/>
</dbReference>
<evidence type="ECO:0000256" key="4">
    <source>
        <dbReference type="ARBA" id="ARBA00022801"/>
    </source>
</evidence>
<keyword evidence="2 12" id="KW-1003">Cell membrane</keyword>
<comment type="similarity">
    <text evidence="10">Belongs to the GTP-binding elongation factor family. LepA subfamily.</text>
</comment>
<dbReference type="FunFam" id="2.40.30.10:FF:000015">
    <property type="entry name" value="Translation factor GUF1, mitochondrial"/>
    <property type="match status" value="1"/>
</dbReference>
<dbReference type="InterPro" id="IPR006297">
    <property type="entry name" value="EF-4"/>
</dbReference>
<dbReference type="Proteomes" id="UP000178377">
    <property type="component" value="Unassembled WGS sequence"/>
</dbReference>
<dbReference type="HAMAP" id="MF_00071">
    <property type="entry name" value="LepA"/>
    <property type="match status" value="1"/>
</dbReference>
<dbReference type="SMART" id="SM00838">
    <property type="entry name" value="EFG_C"/>
    <property type="match status" value="1"/>
</dbReference>
<evidence type="ECO:0000256" key="10">
    <source>
        <dbReference type="ARBA" id="ARBA00061052"/>
    </source>
</evidence>
<dbReference type="SUPFAM" id="SSF50447">
    <property type="entry name" value="Translation proteins"/>
    <property type="match status" value="1"/>
</dbReference>
<evidence type="ECO:0000256" key="12">
    <source>
        <dbReference type="HAMAP-Rule" id="MF_00071"/>
    </source>
</evidence>
<comment type="caution">
    <text evidence="14">The sequence shown here is derived from an EMBL/GenBank/DDBJ whole genome shotgun (WGS) entry which is preliminary data.</text>
</comment>
<comment type="similarity">
    <text evidence="1 12">Belongs to the TRAFAC class translation factor GTPase superfamily. Classic translation factor GTPase family. LepA subfamily.</text>
</comment>